<reference evidence="2" key="3">
    <citation type="submission" date="2020-12" db="UniProtKB">
        <authorList>
            <consortium name="EnsemblPlants"/>
        </authorList>
    </citation>
    <scope>IDENTIFICATION</scope>
</reference>
<keyword evidence="3" id="KW-1185">Reference proteome</keyword>
<evidence type="ECO:0000313" key="1">
    <source>
        <dbReference type="EMBL" id="PNR33900.1"/>
    </source>
</evidence>
<evidence type="ECO:0000313" key="3">
    <source>
        <dbReference type="Proteomes" id="UP000006727"/>
    </source>
</evidence>
<name>A0A2K1IX89_PHYPA</name>
<proteinExistence type="predicted"/>
<dbReference type="Proteomes" id="UP000006727">
    <property type="component" value="Chromosome 19"/>
</dbReference>
<protein>
    <submittedName>
        <fullName evidence="1 2">Uncharacterized protein</fullName>
    </submittedName>
</protein>
<evidence type="ECO:0000313" key="2">
    <source>
        <dbReference type="EnsemblPlants" id="Pp3c19_5180V3.1"/>
    </source>
</evidence>
<dbReference type="PaxDb" id="3218-PP1S517_10V6.1"/>
<reference evidence="1 3" key="2">
    <citation type="journal article" date="2018" name="Plant J.">
        <title>The Physcomitrella patens chromosome-scale assembly reveals moss genome structure and evolution.</title>
        <authorList>
            <person name="Lang D."/>
            <person name="Ullrich K.K."/>
            <person name="Murat F."/>
            <person name="Fuchs J."/>
            <person name="Jenkins J."/>
            <person name="Haas F.B."/>
            <person name="Piednoel M."/>
            <person name="Gundlach H."/>
            <person name="Van Bel M."/>
            <person name="Meyberg R."/>
            <person name="Vives C."/>
            <person name="Morata J."/>
            <person name="Symeonidi A."/>
            <person name="Hiss M."/>
            <person name="Muchero W."/>
            <person name="Kamisugi Y."/>
            <person name="Saleh O."/>
            <person name="Blanc G."/>
            <person name="Decker E.L."/>
            <person name="van Gessel N."/>
            <person name="Grimwood J."/>
            <person name="Hayes R.D."/>
            <person name="Graham S.W."/>
            <person name="Gunter L.E."/>
            <person name="McDaniel S.F."/>
            <person name="Hoernstein S.N.W."/>
            <person name="Larsson A."/>
            <person name="Li F.W."/>
            <person name="Perroud P.F."/>
            <person name="Phillips J."/>
            <person name="Ranjan P."/>
            <person name="Rokshar D.S."/>
            <person name="Rothfels C.J."/>
            <person name="Schneider L."/>
            <person name="Shu S."/>
            <person name="Stevenson D.W."/>
            <person name="Thummler F."/>
            <person name="Tillich M."/>
            <person name="Villarreal Aguilar J.C."/>
            <person name="Widiez T."/>
            <person name="Wong G.K."/>
            <person name="Wymore A."/>
            <person name="Zhang Y."/>
            <person name="Zimmer A.D."/>
            <person name="Quatrano R.S."/>
            <person name="Mayer K.F.X."/>
            <person name="Goodstein D."/>
            <person name="Casacuberta J.M."/>
            <person name="Vandepoele K."/>
            <person name="Reski R."/>
            <person name="Cuming A.C."/>
            <person name="Tuskan G.A."/>
            <person name="Maumus F."/>
            <person name="Salse J."/>
            <person name="Schmutz J."/>
            <person name="Rensing S.A."/>
        </authorList>
    </citation>
    <scope>NUCLEOTIDE SEQUENCE [LARGE SCALE GENOMIC DNA]</scope>
    <source>
        <strain evidence="2 3">cv. Gransden 2004</strain>
    </source>
</reference>
<dbReference type="EMBL" id="ABEU02000019">
    <property type="protein sequence ID" value="PNR33900.1"/>
    <property type="molecule type" value="Genomic_DNA"/>
</dbReference>
<dbReference type="Gramene" id="Pp3c19_5180V3.1">
    <property type="protein sequence ID" value="Pp3c19_5180V3.1"/>
    <property type="gene ID" value="Pp3c19_5180"/>
</dbReference>
<organism evidence="1">
    <name type="scientific">Physcomitrium patens</name>
    <name type="common">Spreading-leaved earth moss</name>
    <name type="synonym">Physcomitrella patens</name>
    <dbReference type="NCBI Taxonomy" id="3218"/>
    <lineage>
        <taxon>Eukaryota</taxon>
        <taxon>Viridiplantae</taxon>
        <taxon>Streptophyta</taxon>
        <taxon>Embryophyta</taxon>
        <taxon>Bryophyta</taxon>
        <taxon>Bryophytina</taxon>
        <taxon>Bryopsida</taxon>
        <taxon>Funariidae</taxon>
        <taxon>Funariales</taxon>
        <taxon>Funariaceae</taxon>
        <taxon>Physcomitrium</taxon>
    </lineage>
</organism>
<sequence length="57" mass="5950">MSVFAQGEGVAAPGGGIVVHSAPESTLELFLMDPVGVHSHRQREHCYSGGAAVLEPY</sequence>
<gene>
    <name evidence="1" type="ORF">PHYPA_023716</name>
</gene>
<dbReference type="InParanoid" id="A0A2K1IX89"/>
<dbReference type="AlphaFoldDB" id="A0A2K1IX89"/>
<accession>A0A2K1IX89</accession>
<reference evidence="1 3" key="1">
    <citation type="journal article" date="2008" name="Science">
        <title>The Physcomitrella genome reveals evolutionary insights into the conquest of land by plants.</title>
        <authorList>
            <person name="Rensing S."/>
            <person name="Lang D."/>
            <person name="Zimmer A."/>
            <person name="Terry A."/>
            <person name="Salamov A."/>
            <person name="Shapiro H."/>
            <person name="Nishiyama T."/>
            <person name="Perroud P.-F."/>
            <person name="Lindquist E."/>
            <person name="Kamisugi Y."/>
            <person name="Tanahashi T."/>
            <person name="Sakakibara K."/>
            <person name="Fujita T."/>
            <person name="Oishi K."/>
            <person name="Shin-I T."/>
            <person name="Kuroki Y."/>
            <person name="Toyoda A."/>
            <person name="Suzuki Y."/>
            <person name="Hashimoto A."/>
            <person name="Yamaguchi K."/>
            <person name="Sugano A."/>
            <person name="Kohara Y."/>
            <person name="Fujiyama A."/>
            <person name="Anterola A."/>
            <person name="Aoki S."/>
            <person name="Ashton N."/>
            <person name="Barbazuk W.B."/>
            <person name="Barker E."/>
            <person name="Bennetzen J."/>
            <person name="Bezanilla M."/>
            <person name="Blankenship R."/>
            <person name="Cho S.H."/>
            <person name="Dutcher S."/>
            <person name="Estelle M."/>
            <person name="Fawcett J.A."/>
            <person name="Gundlach H."/>
            <person name="Hanada K."/>
            <person name="Heyl A."/>
            <person name="Hicks K.A."/>
            <person name="Hugh J."/>
            <person name="Lohr M."/>
            <person name="Mayer K."/>
            <person name="Melkozernov A."/>
            <person name="Murata T."/>
            <person name="Nelson D."/>
            <person name="Pils B."/>
            <person name="Prigge M."/>
            <person name="Reiss B."/>
            <person name="Renner T."/>
            <person name="Rombauts S."/>
            <person name="Rushton P."/>
            <person name="Sanderfoot A."/>
            <person name="Schween G."/>
            <person name="Shiu S.-H."/>
            <person name="Stueber K."/>
            <person name="Theodoulou F.L."/>
            <person name="Tu H."/>
            <person name="Van de Peer Y."/>
            <person name="Verrier P.J."/>
            <person name="Waters E."/>
            <person name="Wood A."/>
            <person name="Yang L."/>
            <person name="Cove D."/>
            <person name="Cuming A."/>
            <person name="Hasebe M."/>
            <person name="Lucas S."/>
            <person name="Mishler D.B."/>
            <person name="Reski R."/>
            <person name="Grigoriev I."/>
            <person name="Quatrano R.S."/>
            <person name="Boore J.L."/>
        </authorList>
    </citation>
    <scope>NUCLEOTIDE SEQUENCE [LARGE SCALE GENOMIC DNA]</scope>
    <source>
        <strain evidence="2 3">cv. Gransden 2004</strain>
    </source>
</reference>
<dbReference type="EnsemblPlants" id="Pp3c19_5180V3.1">
    <property type="protein sequence ID" value="Pp3c19_5180V3.1"/>
    <property type="gene ID" value="Pp3c19_5180"/>
</dbReference>